<organism evidence="2 3">
    <name type="scientific">Emiliania huxleyi (strain CCMP1516)</name>
    <dbReference type="NCBI Taxonomy" id="280463"/>
    <lineage>
        <taxon>Eukaryota</taxon>
        <taxon>Haptista</taxon>
        <taxon>Haptophyta</taxon>
        <taxon>Prymnesiophyceae</taxon>
        <taxon>Isochrysidales</taxon>
        <taxon>Noelaerhabdaceae</taxon>
        <taxon>Emiliania</taxon>
    </lineage>
</organism>
<dbReference type="SUPFAM" id="SSF81383">
    <property type="entry name" value="F-box domain"/>
    <property type="match status" value="1"/>
</dbReference>
<evidence type="ECO:0000313" key="2">
    <source>
        <dbReference type="EnsemblProtists" id="EOD27913"/>
    </source>
</evidence>
<dbReference type="PROSITE" id="PS50181">
    <property type="entry name" value="FBOX"/>
    <property type="match status" value="1"/>
</dbReference>
<dbReference type="InterPro" id="IPR036047">
    <property type="entry name" value="F-box-like_dom_sf"/>
</dbReference>
<accession>A0A0D3JWM8</accession>
<reference evidence="2" key="2">
    <citation type="submission" date="2024-10" db="UniProtKB">
        <authorList>
            <consortium name="EnsemblProtists"/>
        </authorList>
    </citation>
    <scope>IDENTIFICATION</scope>
</reference>
<dbReference type="Gene3D" id="1.20.1280.50">
    <property type="match status" value="1"/>
</dbReference>
<proteinExistence type="predicted"/>
<dbReference type="Proteomes" id="UP000013827">
    <property type="component" value="Unassembled WGS sequence"/>
</dbReference>
<dbReference type="KEGG" id="ehx:EMIHUDRAFT_235358"/>
<sequence>MAATAGVLQRRLNYTSRLPSELSLHVLRRLGPWDLVAACRACAAWDHIARSEGMWRHACDYRWPERSRATPPLRAGDGAPLEMPPWHRAAWPHRLAELSELPRHVKLLRRPRAAAPQAMNVAPLHLCTAELAPLHAELGKALCW</sequence>
<dbReference type="PaxDb" id="2903-EOD27913"/>
<dbReference type="HOGENOM" id="CLU_150338_0_0_1"/>
<evidence type="ECO:0000259" key="1">
    <source>
        <dbReference type="PROSITE" id="PS50181"/>
    </source>
</evidence>
<protein>
    <recommendedName>
        <fullName evidence="1">F-box domain-containing protein</fullName>
    </recommendedName>
</protein>
<keyword evidence="3" id="KW-1185">Reference proteome</keyword>
<feature type="domain" description="F-box" evidence="1">
    <location>
        <begin position="12"/>
        <end position="58"/>
    </location>
</feature>
<dbReference type="EnsemblProtists" id="EOD27913">
    <property type="protein sequence ID" value="EOD27913"/>
    <property type="gene ID" value="EMIHUDRAFT_235358"/>
</dbReference>
<reference evidence="3" key="1">
    <citation type="journal article" date="2013" name="Nature">
        <title>Pan genome of the phytoplankton Emiliania underpins its global distribution.</title>
        <authorList>
            <person name="Read B.A."/>
            <person name="Kegel J."/>
            <person name="Klute M.J."/>
            <person name="Kuo A."/>
            <person name="Lefebvre S.C."/>
            <person name="Maumus F."/>
            <person name="Mayer C."/>
            <person name="Miller J."/>
            <person name="Monier A."/>
            <person name="Salamov A."/>
            <person name="Young J."/>
            <person name="Aguilar M."/>
            <person name="Claverie J.M."/>
            <person name="Frickenhaus S."/>
            <person name="Gonzalez K."/>
            <person name="Herman E.K."/>
            <person name="Lin Y.C."/>
            <person name="Napier J."/>
            <person name="Ogata H."/>
            <person name="Sarno A.F."/>
            <person name="Shmutz J."/>
            <person name="Schroeder D."/>
            <person name="de Vargas C."/>
            <person name="Verret F."/>
            <person name="von Dassow P."/>
            <person name="Valentin K."/>
            <person name="Van de Peer Y."/>
            <person name="Wheeler G."/>
            <person name="Dacks J.B."/>
            <person name="Delwiche C.F."/>
            <person name="Dyhrman S.T."/>
            <person name="Glockner G."/>
            <person name="John U."/>
            <person name="Richards T."/>
            <person name="Worden A.Z."/>
            <person name="Zhang X."/>
            <person name="Grigoriev I.V."/>
            <person name="Allen A.E."/>
            <person name="Bidle K."/>
            <person name="Borodovsky M."/>
            <person name="Bowler C."/>
            <person name="Brownlee C."/>
            <person name="Cock J.M."/>
            <person name="Elias M."/>
            <person name="Gladyshev V.N."/>
            <person name="Groth M."/>
            <person name="Guda C."/>
            <person name="Hadaegh A."/>
            <person name="Iglesias-Rodriguez M.D."/>
            <person name="Jenkins J."/>
            <person name="Jones B.M."/>
            <person name="Lawson T."/>
            <person name="Leese F."/>
            <person name="Lindquist E."/>
            <person name="Lobanov A."/>
            <person name="Lomsadze A."/>
            <person name="Malik S.B."/>
            <person name="Marsh M.E."/>
            <person name="Mackinder L."/>
            <person name="Mock T."/>
            <person name="Mueller-Roeber B."/>
            <person name="Pagarete A."/>
            <person name="Parker M."/>
            <person name="Probert I."/>
            <person name="Quesneville H."/>
            <person name="Raines C."/>
            <person name="Rensing S.A."/>
            <person name="Riano-Pachon D.M."/>
            <person name="Richier S."/>
            <person name="Rokitta S."/>
            <person name="Shiraiwa Y."/>
            <person name="Soanes D.M."/>
            <person name="van der Giezen M."/>
            <person name="Wahlund T.M."/>
            <person name="Williams B."/>
            <person name="Wilson W."/>
            <person name="Wolfe G."/>
            <person name="Wurch L.L."/>
        </authorList>
    </citation>
    <scope>NUCLEOTIDE SEQUENCE</scope>
</reference>
<dbReference type="AlphaFoldDB" id="A0A0D3JWM8"/>
<dbReference type="Pfam" id="PF12937">
    <property type="entry name" value="F-box-like"/>
    <property type="match status" value="1"/>
</dbReference>
<name>A0A0D3JWM8_EMIH1</name>
<dbReference type="GeneID" id="17273514"/>
<dbReference type="RefSeq" id="XP_005780342.1">
    <property type="nucleotide sequence ID" value="XM_005780285.1"/>
</dbReference>
<dbReference type="InterPro" id="IPR001810">
    <property type="entry name" value="F-box_dom"/>
</dbReference>
<evidence type="ECO:0000313" key="3">
    <source>
        <dbReference type="Proteomes" id="UP000013827"/>
    </source>
</evidence>